<dbReference type="SMART" id="SM00871">
    <property type="entry name" value="AraC_E_bind"/>
    <property type="match status" value="2"/>
</dbReference>
<dbReference type="InterPro" id="IPR050959">
    <property type="entry name" value="MarA-like"/>
</dbReference>
<dbReference type="Pfam" id="PF12833">
    <property type="entry name" value="HTH_18"/>
    <property type="match status" value="1"/>
</dbReference>
<evidence type="ECO:0000313" key="6">
    <source>
        <dbReference type="Proteomes" id="UP000031967"/>
    </source>
</evidence>
<dbReference type="SUPFAM" id="SSF55136">
    <property type="entry name" value="Probable bacterial effector-binding domain"/>
    <property type="match status" value="1"/>
</dbReference>
<comment type="caution">
    <text evidence="5">The sequence shown here is derived from an EMBL/GenBank/DDBJ whole genome shotgun (WGS) entry which is preliminary data.</text>
</comment>
<evidence type="ECO:0000256" key="3">
    <source>
        <dbReference type="ARBA" id="ARBA00023163"/>
    </source>
</evidence>
<name>A0ABR5AA22_9BACL</name>
<reference evidence="5 6" key="1">
    <citation type="submission" date="2014-12" db="EMBL/GenBank/DDBJ databases">
        <title>Draft genome sequence of Paenibacillus kamchatkensis strain B-2647.</title>
        <authorList>
            <person name="Karlyshev A.V."/>
            <person name="Kudryashova E.B."/>
        </authorList>
    </citation>
    <scope>NUCLEOTIDE SEQUENCE [LARGE SCALE GENOMIC DNA]</scope>
    <source>
        <strain evidence="5 6">VKM B-2647</strain>
    </source>
</reference>
<keyword evidence="2" id="KW-0238">DNA-binding</keyword>
<evidence type="ECO:0000256" key="1">
    <source>
        <dbReference type="ARBA" id="ARBA00023015"/>
    </source>
</evidence>
<dbReference type="Pfam" id="PF06445">
    <property type="entry name" value="GyrI-like"/>
    <property type="match status" value="1"/>
</dbReference>
<sequence>METVIAVQRAIDYMEEHLGERIEPQRIAEAAYMSLPNLYRMFYALTGHPLVEYVRKRRIHRAAVSLRHSDAPVLDIAFDCGFDSYRTFAAAFKRFTGLTPGAYRKAGTYYSFERVNLPEKVSYAEDRALSRQYPDVKVIRTLPERAVAYRHAAFAREGLEDEAFRLFYELLAAAGFDMEKTRIFGSDVPPEPGSRPNLLEYVVMAPIEPHDAAIHPKLFTTALPEGLYAVCTAPAGPAEAIVAEWNRLLAEWLPRSSFKLGGHMFMEQYCHHRGKTTRLKLFLPVVRKHEQEPIEIAQLAPVRMLAFRAAGDTAQSAADERLTGWLTDNGITGGGDRSLFMCYSYGFGNGSDRWYELGVSLLPDEELSAPHGGQIKWMEGGLYACVTTEAYGAMTGVLDRLHEWLGRSGEYRMDEARSWLAKYEVGAGPDVERSTRVTCCLPISVREPG</sequence>
<keyword evidence="3" id="KW-0804">Transcription</keyword>
<dbReference type="RefSeq" id="WP_041052314.1">
    <property type="nucleotide sequence ID" value="NZ_JXAK01000092.1"/>
</dbReference>
<dbReference type="InterPro" id="IPR020449">
    <property type="entry name" value="Tscrpt_reg_AraC-type_HTH"/>
</dbReference>
<proteinExistence type="predicted"/>
<dbReference type="InterPro" id="IPR018062">
    <property type="entry name" value="HTH_AraC-typ_CS"/>
</dbReference>
<dbReference type="Gene3D" id="3.20.80.10">
    <property type="entry name" value="Regulatory factor, effector binding domain"/>
    <property type="match status" value="2"/>
</dbReference>
<dbReference type="InterPro" id="IPR010499">
    <property type="entry name" value="AraC_E-bd"/>
</dbReference>
<feature type="domain" description="HTH araC/xylS-type" evidence="4">
    <location>
        <begin position="8"/>
        <end position="106"/>
    </location>
</feature>
<accession>A0ABR5AA22</accession>
<dbReference type="SMART" id="SM00342">
    <property type="entry name" value="HTH_ARAC"/>
    <property type="match status" value="1"/>
</dbReference>
<dbReference type="PROSITE" id="PS00041">
    <property type="entry name" value="HTH_ARAC_FAMILY_1"/>
    <property type="match status" value="1"/>
</dbReference>
<dbReference type="PROSITE" id="PS01124">
    <property type="entry name" value="HTH_ARAC_FAMILY_2"/>
    <property type="match status" value="1"/>
</dbReference>
<organism evidence="5 6">
    <name type="scientific">Gordoniibacillus kamchatkensis</name>
    <dbReference type="NCBI Taxonomy" id="1590651"/>
    <lineage>
        <taxon>Bacteria</taxon>
        <taxon>Bacillati</taxon>
        <taxon>Bacillota</taxon>
        <taxon>Bacilli</taxon>
        <taxon>Bacillales</taxon>
        <taxon>Paenibacillaceae</taxon>
        <taxon>Gordoniibacillus</taxon>
    </lineage>
</organism>
<dbReference type="InterPro" id="IPR029442">
    <property type="entry name" value="GyrI-like"/>
</dbReference>
<dbReference type="PANTHER" id="PTHR47504:SF5">
    <property type="entry name" value="RIGHT ORIGIN-BINDING PROTEIN"/>
    <property type="match status" value="1"/>
</dbReference>
<dbReference type="EMBL" id="JXAK01000092">
    <property type="protein sequence ID" value="KIL37836.1"/>
    <property type="molecule type" value="Genomic_DNA"/>
</dbReference>
<evidence type="ECO:0000313" key="5">
    <source>
        <dbReference type="EMBL" id="KIL37836.1"/>
    </source>
</evidence>
<evidence type="ECO:0000256" key="2">
    <source>
        <dbReference type="ARBA" id="ARBA00023125"/>
    </source>
</evidence>
<dbReference type="Gene3D" id="1.10.10.60">
    <property type="entry name" value="Homeodomain-like"/>
    <property type="match status" value="2"/>
</dbReference>
<keyword evidence="1" id="KW-0805">Transcription regulation</keyword>
<dbReference type="InterPro" id="IPR009057">
    <property type="entry name" value="Homeodomain-like_sf"/>
</dbReference>
<dbReference type="PANTHER" id="PTHR47504">
    <property type="entry name" value="RIGHT ORIGIN-BINDING PROTEIN"/>
    <property type="match status" value="1"/>
</dbReference>
<keyword evidence="6" id="KW-1185">Reference proteome</keyword>
<gene>
    <name evidence="5" type="ORF">SD70_30340</name>
</gene>
<dbReference type="SUPFAM" id="SSF46689">
    <property type="entry name" value="Homeodomain-like"/>
    <property type="match status" value="2"/>
</dbReference>
<dbReference type="Proteomes" id="UP000031967">
    <property type="component" value="Unassembled WGS sequence"/>
</dbReference>
<dbReference type="PRINTS" id="PR00032">
    <property type="entry name" value="HTHARAC"/>
</dbReference>
<evidence type="ECO:0000259" key="4">
    <source>
        <dbReference type="PROSITE" id="PS01124"/>
    </source>
</evidence>
<dbReference type="InterPro" id="IPR018060">
    <property type="entry name" value="HTH_AraC"/>
</dbReference>
<protein>
    <recommendedName>
        <fullName evidence="4">HTH araC/xylS-type domain-containing protein</fullName>
    </recommendedName>
</protein>
<dbReference type="InterPro" id="IPR011256">
    <property type="entry name" value="Reg_factor_effector_dom_sf"/>
</dbReference>